<dbReference type="PANTHER" id="PTHR23076">
    <property type="entry name" value="METALLOPROTEASE M41 FTSH"/>
    <property type="match status" value="1"/>
</dbReference>
<dbReference type="OrthoDB" id="524494at2759"/>
<dbReference type="InterPro" id="IPR003960">
    <property type="entry name" value="ATPase_AAA_CS"/>
</dbReference>
<keyword evidence="1" id="KW-0067">ATP-binding</keyword>
<dbReference type="GO" id="GO:0016747">
    <property type="term" value="F:acyltransferase activity, transferring groups other than amino-acyl groups"/>
    <property type="evidence" value="ECO:0007669"/>
    <property type="project" value="InterPro"/>
</dbReference>
<dbReference type="PANTHER" id="PTHR23076:SF37">
    <property type="entry name" value="ATP-DEPENDENT ZINC METALLOPROTEASE FTSH 4, MITOCHONDRIAL"/>
    <property type="match status" value="1"/>
</dbReference>
<organism evidence="3 4">
    <name type="scientific">Tetrabaena socialis</name>
    <dbReference type="NCBI Taxonomy" id="47790"/>
    <lineage>
        <taxon>Eukaryota</taxon>
        <taxon>Viridiplantae</taxon>
        <taxon>Chlorophyta</taxon>
        <taxon>core chlorophytes</taxon>
        <taxon>Chlorophyceae</taxon>
        <taxon>CS clade</taxon>
        <taxon>Chlamydomonadales</taxon>
        <taxon>Tetrabaenaceae</taxon>
        <taxon>Tetrabaena</taxon>
    </lineage>
</organism>
<keyword evidence="4" id="KW-1185">Reference proteome</keyword>
<proteinExistence type="inferred from homology"/>
<dbReference type="GO" id="GO:0005524">
    <property type="term" value="F:ATP binding"/>
    <property type="evidence" value="ECO:0007669"/>
    <property type="project" value="UniProtKB-KW"/>
</dbReference>
<dbReference type="CDD" id="cd04301">
    <property type="entry name" value="NAT_SF"/>
    <property type="match status" value="1"/>
</dbReference>
<reference evidence="3 4" key="1">
    <citation type="journal article" date="2017" name="Mol. Biol. Evol.">
        <title>The 4-celled Tetrabaena socialis nuclear genome reveals the essential components for genetic control of cell number at the origin of multicellularity in the volvocine lineage.</title>
        <authorList>
            <person name="Featherston J."/>
            <person name="Arakaki Y."/>
            <person name="Hanschen E.R."/>
            <person name="Ferris P.J."/>
            <person name="Michod R.E."/>
            <person name="Olson B.J.S.C."/>
            <person name="Nozaki H."/>
            <person name="Durand P.M."/>
        </authorList>
    </citation>
    <scope>NUCLEOTIDE SEQUENCE [LARGE SCALE GENOMIC DNA]</scope>
    <source>
        <strain evidence="3 4">NIES-571</strain>
    </source>
</reference>
<evidence type="ECO:0000313" key="3">
    <source>
        <dbReference type="EMBL" id="PNH05285.1"/>
    </source>
</evidence>
<dbReference type="EMBL" id="PGGS01000318">
    <property type="protein sequence ID" value="PNH05285.1"/>
    <property type="molecule type" value="Genomic_DNA"/>
</dbReference>
<dbReference type="InterPro" id="IPR016181">
    <property type="entry name" value="Acyl_CoA_acyltransferase"/>
</dbReference>
<dbReference type="InterPro" id="IPR041569">
    <property type="entry name" value="AAA_lid_3"/>
</dbReference>
<dbReference type="PROSITE" id="PS51186">
    <property type="entry name" value="GNAT"/>
    <property type="match status" value="1"/>
</dbReference>
<dbReference type="InterPro" id="IPR003959">
    <property type="entry name" value="ATPase_AAA_core"/>
</dbReference>
<keyword evidence="3" id="KW-0378">Hydrolase</keyword>
<dbReference type="InterPro" id="IPR000182">
    <property type="entry name" value="GNAT_dom"/>
</dbReference>
<feature type="domain" description="N-acetyltransferase" evidence="2">
    <location>
        <begin position="162"/>
        <end position="306"/>
    </location>
</feature>
<dbReference type="Gene3D" id="3.40.50.300">
    <property type="entry name" value="P-loop containing nucleotide triphosphate hydrolases"/>
    <property type="match status" value="1"/>
</dbReference>
<dbReference type="Pfam" id="PF13508">
    <property type="entry name" value="Acetyltransf_7"/>
    <property type="match status" value="1"/>
</dbReference>
<dbReference type="Pfam" id="PF00004">
    <property type="entry name" value="AAA"/>
    <property type="match status" value="1"/>
</dbReference>
<dbReference type="PROSITE" id="PS00674">
    <property type="entry name" value="AAA"/>
    <property type="match status" value="1"/>
</dbReference>
<evidence type="ECO:0000256" key="1">
    <source>
        <dbReference type="RuleBase" id="RU003651"/>
    </source>
</evidence>
<dbReference type="GO" id="GO:0016887">
    <property type="term" value="F:ATP hydrolysis activity"/>
    <property type="evidence" value="ECO:0007669"/>
    <property type="project" value="InterPro"/>
</dbReference>
<sequence length="321" mass="34828">DNRGIVVLGATNRPGAIDSALIRPGRFDRIIYMPLPDATGRAKIMQARGGAVHARNKAVDPNINWYEVARAMAGFTGADVMGLMARAARMAARQGFATEPNNEVFCAHPSLHCERWYGIAKNSLLRSPEAPMLHTLGRDCAAVALAYSYPELKAPDDAPEPPGIIDLSTSSRPGSDAVRDDLLSYMAAKKAEFLQTWAQLRFNQPLHWPRVYRARGLAQAHGAFEYLAFLASRPESQGKGLGSRLLQHIMDKADAAGRWCYLEATNPDNVRLYARHGFRELESKEWTLASVPGKRVTLILMARPPAAANPAGADGGSAGAA</sequence>
<evidence type="ECO:0000313" key="4">
    <source>
        <dbReference type="Proteomes" id="UP000236333"/>
    </source>
</evidence>
<dbReference type="GO" id="GO:0045037">
    <property type="term" value="P:protein import into chloroplast stroma"/>
    <property type="evidence" value="ECO:0007669"/>
    <property type="project" value="TreeGrafter"/>
</dbReference>
<keyword evidence="1" id="KW-0547">Nucleotide-binding</keyword>
<dbReference type="GO" id="GO:0004176">
    <property type="term" value="F:ATP-dependent peptidase activity"/>
    <property type="evidence" value="ECO:0007669"/>
    <property type="project" value="TreeGrafter"/>
</dbReference>
<keyword evidence="3" id="KW-0645">Protease</keyword>
<comment type="caution">
    <text evidence="3">The sequence shown here is derived from an EMBL/GenBank/DDBJ whole genome shotgun (WGS) entry which is preliminary data.</text>
</comment>
<dbReference type="GO" id="GO:0008237">
    <property type="term" value="F:metallopeptidase activity"/>
    <property type="evidence" value="ECO:0007669"/>
    <property type="project" value="UniProtKB-KW"/>
</dbReference>
<gene>
    <name evidence="3" type="ORF">TSOC_008464</name>
</gene>
<dbReference type="Gene3D" id="3.40.630.30">
    <property type="match status" value="1"/>
</dbReference>
<dbReference type="SUPFAM" id="SSF52540">
    <property type="entry name" value="P-loop containing nucleoside triphosphate hydrolases"/>
    <property type="match status" value="1"/>
</dbReference>
<dbReference type="GO" id="GO:0006508">
    <property type="term" value="P:proteolysis"/>
    <property type="evidence" value="ECO:0007669"/>
    <property type="project" value="UniProtKB-KW"/>
</dbReference>
<dbReference type="SUPFAM" id="SSF55729">
    <property type="entry name" value="Acyl-CoA N-acyltransferases (Nat)"/>
    <property type="match status" value="1"/>
</dbReference>
<dbReference type="GO" id="GO:0009507">
    <property type="term" value="C:chloroplast"/>
    <property type="evidence" value="ECO:0007669"/>
    <property type="project" value="TreeGrafter"/>
</dbReference>
<evidence type="ECO:0000259" key="2">
    <source>
        <dbReference type="PROSITE" id="PS51186"/>
    </source>
</evidence>
<dbReference type="Gene3D" id="1.10.8.60">
    <property type="match status" value="1"/>
</dbReference>
<dbReference type="AlphaFoldDB" id="A0A2J7ZYE6"/>
<comment type="similarity">
    <text evidence="1">Belongs to the AAA ATPase family.</text>
</comment>
<keyword evidence="3" id="KW-0482">Metalloprotease</keyword>
<feature type="non-terminal residue" evidence="3">
    <location>
        <position position="1"/>
    </location>
</feature>
<dbReference type="InterPro" id="IPR027417">
    <property type="entry name" value="P-loop_NTPase"/>
</dbReference>
<dbReference type="Pfam" id="PF17862">
    <property type="entry name" value="AAA_lid_3"/>
    <property type="match status" value="1"/>
</dbReference>
<name>A0A2J7ZYE6_9CHLO</name>
<protein>
    <submittedName>
        <fullName evidence="3">ATP-dependent zinc metalloprotease FTSH 1, chloroplastic</fullName>
    </submittedName>
</protein>
<accession>A0A2J7ZYE6</accession>
<dbReference type="Proteomes" id="UP000236333">
    <property type="component" value="Unassembled WGS sequence"/>
</dbReference>